<evidence type="ECO:0000256" key="2">
    <source>
        <dbReference type="ARBA" id="ARBA00007635"/>
    </source>
</evidence>
<feature type="transmembrane region" description="Helical" evidence="6">
    <location>
        <begin position="303"/>
        <end position="322"/>
    </location>
</feature>
<accession>A0A7J7DGJ0</accession>
<dbReference type="GO" id="GO:0022857">
    <property type="term" value="F:transmembrane transporter activity"/>
    <property type="evidence" value="ECO:0007669"/>
    <property type="project" value="InterPro"/>
</dbReference>
<dbReference type="Pfam" id="PF00892">
    <property type="entry name" value="EamA"/>
    <property type="match status" value="2"/>
</dbReference>
<comment type="caution">
    <text evidence="8">The sequence shown here is derived from an EMBL/GenBank/DDBJ whole genome shotgun (WGS) entry which is preliminary data.</text>
</comment>
<protein>
    <recommendedName>
        <fullName evidence="6">WAT1-related protein</fullName>
    </recommendedName>
</protein>
<sequence>MYMHRPMDGKKPYLVVILVQSIYTGMFLLSKAAFNGGMNNFVFVFYRQAVSTIFLAPIALVFEWKNAPPLCFRTFLKIFMLSLLGITSSLDLYGVALVYTSATLAAATTNCLPVITFLLALVYGMESLKLRTKPGMAKLAGILVCLAGTATLAFYKGPHFQLLCHHHLHNNVHVSSGKSWIKGVFIMLTSNTFFGLWLVLQTRVLKTYPSILLFTTLQCLSSTVQSFVVAIAFVRDPYEWRLGWNVRLVAVAYSGVMVTGVSFYLQSWVVEKKGPVFLAMSTPLALIFTTLSSAILLCEIISLGSILGGILLVAGLYSVLWAKSKEQKIIDTQNQCLEADKAGDQDLEQACK</sequence>
<dbReference type="GO" id="GO:0016020">
    <property type="term" value="C:membrane"/>
    <property type="evidence" value="ECO:0007669"/>
    <property type="project" value="UniProtKB-SubCell"/>
</dbReference>
<keyword evidence="5 6" id="KW-0472">Membrane</keyword>
<proteinExistence type="inferred from homology"/>
<keyword evidence="4 6" id="KW-1133">Transmembrane helix</keyword>
<dbReference type="SUPFAM" id="SSF103481">
    <property type="entry name" value="Multidrug resistance efflux transporter EmrE"/>
    <property type="match status" value="2"/>
</dbReference>
<feature type="domain" description="EamA" evidence="7">
    <location>
        <begin position="182"/>
        <end position="320"/>
    </location>
</feature>
<keyword evidence="9" id="KW-1185">Reference proteome</keyword>
<evidence type="ECO:0000259" key="7">
    <source>
        <dbReference type="Pfam" id="PF00892"/>
    </source>
</evidence>
<evidence type="ECO:0000256" key="4">
    <source>
        <dbReference type="ARBA" id="ARBA00022989"/>
    </source>
</evidence>
<comment type="subcellular location">
    <subcellularLocation>
        <location evidence="1 6">Membrane</location>
        <topology evidence="1 6">Multi-pass membrane protein</topology>
    </subcellularLocation>
</comment>
<feature type="transmembrane region" description="Helical" evidence="6">
    <location>
        <begin position="74"/>
        <end position="96"/>
    </location>
</feature>
<feature type="transmembrane region" description="Helical" evidence="6">
    <location>
        <begin position="12"/>
        <end position="29"/>
    </location>
</feature>
<gene>
    <name evidence="8" type="ORF">HS088_TW07G00747</name>
</gene>
<dbReference type="InParanoid" id="A0A7J7DGJ0"/>
<dbReference type="InterPro" id="IPR000620">
    <property type="entry name" value="EamA_dom"/>
</dbReference>
<feature type="transmembrane region" description="Helical" evidence="6">
    <location>
        <begin position="180"/>
        <end position="200"/>
    </location>
</feature>
<feature type="transmembrane region" description="Helical" evidence="6">
    <location>
        <begin position="277"/>
        <end position="297"/>
    </location>
</feature>
<dbReference type="InterPro" id="IPR037185">
    <property type="entry name" value="EmrE-like"/>
</dbReference>
<feature type="transmembrane region" description="Helical" evidence="6">
    <location>
        <begin position="41"/>
        <end position="62"/>
    </location>
</feature>
<dbReference type="AlphaFoldDB" id="A0A7J7DGJ0"/>
<evidence type="ECO:0000256" key="6">
    <source>
        <dbReference type="RuleBase" id="RU363077"/>
    </source>
</evidence>
<feature type="transmembrane region" description="Helical" evidence="6">
    <location>
        <begin position="136"/>
        <end position="155"/>
    </location>
</feature>
<feature type="transmembrane region" description="Helical" evidence="6">
    <location>
        <begin position="246"/>
        <end position="265"/>
    </location>
</feature>
<dbReference type="EMBL" id="JAAARO010000007">
    <property type="protein sequence ID" value="KAF5745166.1"/>
    <property type="molecule type" value="Genomic_DNA"/>
</dbReference>
<dbReference type="PANTHER" id="PTHR31218">
    <property type="entry name" value="WAT1-RELATED PROTEIN"/>
    <property type="match status" value="1"/>
</dbReference>
<feature type="transmembrane region" description="Helical" evidence="6">
    <location>
        <begin position="102"/>
        <end position="124"/>
    </location>
</feature>
<evidence type="ECO:0000256" key="5">
    <source>
        <dbReference type="ARBA" id="ARBA00023136"/>
    </source>
</evidence>
<evidence type="ECO:0000256" key="1">
    <source>
        <dbReference type="ARBA" id="ARBA00004141"/>
    </source>
</evidence>
<dbReference type="InterPro" id="IPR030184">
    <property type="entry name" value="WAT1-related"/>
</dbReference>
<evidence type="ECO:0000313" key="8">
    <source>
        <dbReference type="EMBL" id="KAF5745166.1"/>
    </source>
</evidence>
<dbReference type="OrthoDB" id="1718296at2759"/>
<evidence type="ECO:0000313" key="9">
    <source>
        <dbReference type="Proteomes" id="UP000593562"/>
    </source>
</evidence>
<dbReference type="Proteomes" id="UP000593562">
    <property type="component" value="Unassembled WGS sequence"/>
</dbReference>
<name>A0A7J7DGJ0_TRIWF</name>
<comment type="similarity">
    <text evidence="2 6">Belongs to the drug/metabolite transporter (DMT) superfamily. Plant drug/metabolite exporter (P-DME) (TC 2.A.7.4) family.</text>
</comment>
<keyword evidence="3 6" id="KW-0812">Transmembrane</keyword>
<reference evidence="8 9" key="1">
    <citation type="journal article" date="2020" name="Nat. Commun.">
        <title>Genome of Tripterygium wilfordii and identification of cytochrome P450 involved in triptolide biosynthesis.</title>
        <authorList>
            <person name="Tu L."/>
            <person name="Su P."/>
            <person name="Zhang Z."/>
            <person name="Gao L."/>
            <person name="Wang J."/>
            <person name="Hu T."/>
            <person name="Zhou J."/>
            <person name="Zhang Y."/>
            <person name="Zhao Y."/>
            <person name="Liu Y."/>
            <person name="Song Y."/>
            <person name="Tong Y."/>
            <person name="Lu Y."/>
            <person name="Yang J."/>
            <person name="Xu C."/>
            <person name="Jia M."/>
            <person name="Peters R.J."/>
            <person name="Huang L."/>
            <person name="Gao W."/>
        </authorList>
    </citation>
    <scope>NUCLEOTIDE SEQUENCE [LARGE SCALE GENOMIC DNA]</scope>
    <source>
        <strain evidence="9">cv. XIE 37</strain>
        <tissue evidence="8">Leaf</tissue>
    </source>
</reference>
<feature type="transmembrane region" description="Helical" evidence="6">
    <location>
        <begin position="212"/>
        <end position="234"/>
    </location>
</feature>
<organism evidence="8 9">
    <name type="scientific">Tripterygium wilfordii</name>
    <name type="common">Thunder God vine</name>
    <dbReference type="NCBI Taxonomy" id="458696"/>
    <lineage>
        <taxon>Eukaryota</taxon>
        <taxon>Viridiplantae</taxon>
        <taxon>Streptophyta</taxon>
        <taxon>Embryophyta</taxon>
        <taxon>Tracheophyta</taxon>
        <taxon>Spermatophyta</taxon>
        <taxon>Magnoliopsida</taxon>
        <taxon>eudicotyledons</taxon>
        <taxon>Gunneridae</taxon>
        <taxon>Pentapetalae</taxon>
        <taxon>rosids</taxon>
        <taxon>fabids</taxon>
        <taxon>Celastrales</taxon>
        <taxon>Celastraceae</taxon>
        <taxon>Tripterygium</taxon>
    </lineage>
</organism>
<feature type="domain" description="EamA" evidence="7">
    <location>
        <begin position="13"/>
        <end position="151"/>
    </location>
</feature>
<evidence type="ECO:0000256" key="3">
    <source>
        <dbReference type="ARBA" id="ARBA00022692"/>
    </source>
</evidence>